<comment type="subcellular location">
    <subcellularLocation>
        <location evidence="1">Cell envelope</location>
    </subcellularLocation>
</comment>
<name>A0A0N0IPY9_THESC</name>
<evidence type="ECO:0000256" key="6">
    <source>
        <dbReference type="ARBA" id="ARBA00023014"/>
    </source>
</evidence>
<sequence>MPNPKDYAILFDASRCIGCKACQVACKQWNDLEAEKTENRGSYANPPRLTAHTWISMRYYEGLRPDGDPYFDFIRGSCMHCTHAPCVASCPTGAMAHREGGVVTVDEKTCIGCRSCVQACPYEAVHFDEARGVVHKCTMCYDRISNGDQPACVKACPTDALTFGTYQEIRAMAEERVRVLKERGYARANVYGLAELGGTHVLYVLTEHPSQYDLPKAVREAEKRAATGWLSAGIAAAALGAGLKFIVERREALKGGGQ</sequence>
<dbReference type="PATRIC" id="fig|37636.3.peg.1515"/>
<dbReference type="InterPro" id="IPR017900">
    <property type="entry name" value="4Fe4S_Fe_S_CS"/>
</dbReference>
<feature type="binding site" evidence="7">
    <location>
        <position position="90"/>
    </location>
    <ligand>
        <name>[4Fe-4S] cluster</name>
        <dbReference type="ChEBI" id="CHEBI:49883"/>
        <label>4</label>
    </ligand>
</feature>
<feature type="domain" description="4Fe-4S ferredoxin-type" evidence="9">
    <location>
        <begin position="67"/>
        <end position="100"/>
    </location>
</feature>
<dbReference type="InterPro" id="IPR017896">
    <property type="entry name" value="4Fe4S_Fe-S-bd"/>
</dbReference>
<gene>
    <name evidence="10" type="ORF">AN926_10230</name>
</gene>
<dbReference type="PROSITE" id="PS00198">
    <property type="entry name" value="4FE4S_FER_1"/>
    <property type="match status" value="1"/>
</dbReference>
<dbReference type="EMBL" id="LJJR01000040">
    <property type="protein sequence ID" value="KPD26424.1"/>
    <property type="molecule type" value="Genomic_DNA"/>
</dbReference>
<feature type="domain" description="4Fe-4S ferredoxin-type" evidence="9">
    <location>
        <begin position="101"/>
        <end position="130"/>
    </location>
</feature>
<feature type="binding site" evidence="7">
    <location>
        <position position="22"/>
    </location>
    <ligand>
        <name>[4Fe-4S] cluster</name>
        <dbReference type="ChEBI" id="CHEBI:49883"/>
        <label>1</label>
    </ligand>
</feature>
<feature type="binding site" evidence="7">
    <location>
        <position position="152"/>
    </location>
    <ligand>
        <name>[4Fe-4S] cluster</name>
        <dbReference type="ChEBI" id="CHEBI:49883"/>
        <label>2</label>
    </ligand>
</feature>
<evidence type="ECO:0000313" key="11">
    <source>
        <dbReference type="Proteomes" id="UP000053099"/>
    </source>
</evidence>
<keyword evidence="2 7" id="KW-0004">4Fe-4S</keyword>
<evidence type="ECO:0000256" key="7">
    <source>
        <dbReference type="PIRSR" id="PIRSR036298-50"/>
    </source>
</evidence>
<dbReference type="PIRSF" id="PIRSF036298">
    <property type="entry name" value="FDH_4Fe4S"/>
    <property type="match status" value="1"/>
</dbReference>
<dbReference type="CDD" id="cd16366">
    <property type="entry name" value="FDH_beta_like"/>
    <property type="match status" value="1"/>
</dbReference>
<keyword evidence="8" id="KW-0472">Membrane</keyword>
<feature type="binding site" evidence="7">
    <location>
        <position position="16"/>
    </location>
    <ligand>
        <name>[4Fe-4S] cluster</name>
        <dbReference type="ChEBI" id="CHEBI:49883"/>
        <label>1</label>
    </ligand>
</feature>
<feature type="binding site" evidence="7">
    <location>
        <position position="78"/>
    </location>
    <ligand>
        <name>[4Fe-4S] cluster</name>
        <dbReference type="ChEBI" id="CHEBI:49883"/>
        <label>3</label>
    </ligand>
</feature>
<evidence type="ECO:0000256" key="8">
    <source>
        <dbReference type="SAM" id="Phobius"/>
    </source>
</evidence>
<dbReference type="GO" id="GO:0051539">
    <property type="term" value="F:4 iron, 4 sulfur cluster binding"/>
    <property type="evidence" value="ECO:0007669"/>
    <property type="project" value="UniProtKB-KW"/>
</dbReference>
<feature type="binding site" evidence="7">
    <location>
        <position position="113"/>
    </location>
    <ligand>
        <name>[4Fe-4S] cluster</name>
        <dbReference type="ChEBI" id="CHEBI:49883"/>
        <label>4</label>
    </ligand>
</feature>
<feature type="binding site" evidence="7">
    <location>
        <position position="110"/>
    </location>
    <ligand>
        <name>[4Fe-4S] cluster</name>
        <dbReference type="ChEBI" id="CHEBI:49883"/>
        <label>4</label>
    </ligand>
</feature>
<dbReference type="GO" id="GO:0046872">
    <property type="term" value="F:metal ion binding"/>
    <property type="evidence" value="ECO:0007669"/>
    <property type="project" value="UniProtKB-KW"/>
</dbReference>
<evidence type="ECO:0000256" key="3">
    <source>
        <dbReference type="ARBA" id="ARBA00022723"/>
    </source>
</evidence>
<dbReference type="GO" id="GO:0045333">
    <property type="term" value="P:cellular respiration"/>
    <property type="evidence" value="ECO:0007669"/>
    <property type="project" value="InterPro"/>
</dbReference>
<dbReference type="GO" id="GO:0015944">
    <property type="term" value="P:formate oxidation"/>
    <property type="evidence" value="ECO:0007669"/>
    <property type="project" value="InterPro"/>
</dbReference>
<keyword evidence="6 7" id="KW-0411">Iron-sulfur</keyword>
<evidence type="ECO:0000256" key="4">
    <source>
        <dbReference type="ARBA" id="ARBA00022737"/>
    </source>
</evidence>
<keyword evidence="8" id="KW-1133">Transmembrane helix</keyword>
<protein>
    <submittedName>
        <fullName evidence="10">4Fe-4S ferredoxin</fullName>
    </submittedName>
</protein>
<dbReference type="PROSITE" id="PS51379">
    <property type="entry name" value="4FE4S_FER_2"/>
    <property type="match status" value="3"/>
</dbReference>
<dbReference type="SUPFAM" id="SSF54862">
    <property type="entry name" value="4Fe-4S ferredoxins"/>
    <property type="match status" value="1"/>
</dbReference>
<dbReference type="InterPro" id="IPR014603">
    <property type="entry name" value="Formate_DH_Fe-S_su"/>
</dbReference>
<dbReference type="GO" id="GO:0030313">
    <property type="term" value="C:cell envelope"/>
    <property type="evidence" value="ECO:0007669"/>
    <property type="project" value="UniProtKB-SubCell"/>
</dbReference>
<feature type="binding site" evidence="7">
    <location>
        <position position="26"/>
    </location>
    <ligand>
        <name>[4Fe-4S] cluster</name>
        <dbReference type="ChEBI" id="CHEBI:49883"/>
        <label>2</label>
    </ligand>
</feature>
<dbReference type="AlphaFoldDB" id="A0A0N0IPY9"/>
<keyword evidence="4" id="KW-0677">Repeat</keyword>
<feature type="binding site" evidence="7">
    <location>
        <position position="81"/>
    </location>
    <ligand>
        <name>[4Fe-4S] cluster</name>
        <dbReference type="ChEBI" id="CHEBI:49883"/>
        <label>3</label>
    </ligand>
</feature>
<accession>A0A0N0IPY9</accession>
<feature type="binding site" evidence="7">
    <location>
        <position position="116"/>
    </location>
    <ligand>
        <name>[4Fe-4S] cluster</name>
        <dbReference type="ChEBI" id="CHEBI:49883"/>
        <label>4</label>
    </ligand>
</feature>
<proteinExistence type="predicted"/>
<comment type="cofactor">
    <cofactor evidence="7">
        <name>[4Fe-4S] cluster</name>
        <dbReference type="ChEBI" id="CHEBI:49883"/>
    </cofactor>
    <text evidence="7">Binds 4 [4Fe-4S] clusters per subunit.</text>
</comment>
<keyword evidence="8" id="KW-0812">Transmembrane</keyword>
<keyword evidence="3 7" id="KW-0479">Metal-binding</keyword>
<evidence type="ECO:0000259" key="9">
    <source>
        <dbReference type="PROSITE" id="PS51379"/>
    </source>
</evidence>
<feature type="binding site" evidence="7">
    <location>
        <position position="137"/>
    </location>
    <ligand>
        <name>[4Fe-4S] cluster</name>
        <dbReference type="ChEBI" id="CHEBI:49883"/>
        <label>2</label>
    </ligand>
</feature>
<feature type="binding site" evidence="7">
    <location>
        <position position="19"/>
    </location>
    <ligand>
        <name>[4Fe-4S] cluster</name>
        <dbReference type="ChEBI" id="CHEBI:49883"/>
        <label>1</label>
    </ligand>
</feature>
<evidence type="ECO:0000256" key="2">
    <source>
        <dbReference type="ARBA" id="ARBA00022485"/>
    </source>
</evidence>
<comment type="caution">
    <text evidence="10">The sequence shown here is derived from an EMBL/GenBank/DDBJ whole genome shotgun (WGS) entry which is preliminary data.</text>
</comment>
<feature type="binding site" evidence="7">
    <location>
        <position position="156"/>
    </location>
    <ligand>
        <name>[4Fe-4S] cluster</name>
        <dbReference type="ChEBI" id="CHEBI:49883"/>
        <label>1</label>
    </ligand>
</feature>
<evidence type="ECO:0000256" key="5">
    <source>
        <dbReference type="ARBA" id="ARBA00023004"/>
    </source>
</evidence>
<dbReference type="InterPro" id="IPR051555">
    <property type="entry name" value="FDH_Electron_Transfer_Unit"/>
</dbReference>
<reference evidence="10 11" key="1">
    <citation type="submission" date="2015-09" db="EMBL/GenBank/DDBJ databases">
        <title>Draft genome sequence of Thermus scotoductus strain K1 isolated from a geothermal spring in Nagorno-Karabakh, Armenia.</title>
        <authorList>
            <person name="Saghatelyan A."/>
            <person name="Poghosyan L."/>
            <person name="Panosyan H."/>
            <person name="Birkeland N.-K."/>
        </authorList>
    </citation>
    <scope>NUCLEOTIDE SEQUENCE [LARGE SCALE GENOMIC DNA]</scope>
    <source>
        <strain evidence="10 11">K1</strain>
    </source>
</reference>
<feature type="transmembrane region" description="Helical" evidence="8">
    <location>
        <begin position="226"/>
        <end position="247"/>
    </location>
</feature>
<dbReference type="Pfam" id="PF12797">
    <property type="entry name" value="Fer4_2"/>
    <property type="match status" value="1"/>
</dbReference>
<dbReference type="PANTHER" id="PTHR43545:SF6">
    <property type="entry name" value="FORMATE DEHYDROGENASE, NITRATE-INDUCIBLE, IRON-SULFUR SUBUNIT"/>
    <property type="match status" value="1"/>
</dbReference>
<feature type="domain" description="4Fe-4S ferredoxin-type" evidence="9">
    <location>
        <begin position="7"/>
        <end position="37"/>
    </location>
</feature>
<organism evidence="10 11">
    <name type="scientific">Thermus scotoductus</name>
    <dbReference type="NCBI Taxonomy" id="37636"/>
    <lineage>
        <taxon>Bacteria</taxon>
        <taxon>Thermotogati</taxon>
        <taxon>Deinococcota</taxon>
        <taxon>Deinococci</taxon>
        <taxon>Thermales</taxon>
        <taxon>Thermaceae</taxon>
        <taxon>Thermus</taxon>
    </lineage>
</organism>
<feature type="binding site" evidence="7">
    <location>
        <position position="120"/>
    </location>
    <ligand>
        <name>[4Fe-4S] cluster</name>
        <dbReference type="ChEBI" id="CHEBI:49883"/>
        <label>3</label>
    </ligand>
</feature>
<dbReference type="Proteomes" id="UP000053099">
    <property type="component" value="Unassembled WGS sequence"/>
</dbReference>
<dbReference type="Pfam" id="PF13247">
    <property type="entry name" value="Fer4_11"/>
    <property type="match status" value="1"/>
</dbReference>
<feature type="binding site" evidence="7">
    <location>
        <position position="86"/>
    </location>
    <ligand>
        <name>[4Fe-4S] cluster</name>
        <dbReference type="ChEBI" id="CHEBI:49883"/>
        <label>3</label>
    </ligand>
</feature>
<evidence type="ECO:0000313" key="10">
    <source>
        <dbReference type="EMBL" id="KPD26424.1"/>
    </source>
</evidence>
<evidence type="ECO:0000256" key="1">
    <source>
        <dbReference type="ARBA" id="ARBA00004196"/>
    </source>
</evidence>
<dbReference type="PANTHER" id="PTHR43545">
    <property type="entry name" value="FORMATE DEHYDROGENASE, NITRATE-INDUCIBLE, IRON-SULFUR SUBUNIT"/>
    <property type="match status" value="1"/>
</dbReference>
<feature type="binding site" evidence="7">
    <location>
        <position position="140"/>
    </location>
    <ligand>
        <name>[4Fe-4S] cluster</name>
        <dbReference type="ChEBI" id="CHEBI:49883"/>
        <label>2</label>
    </ligand>
</feature>
<keyword evidence="5 7" id="KW-0408">Iron</keyword>
<dbReference type="Gene3D" id="3.30.70.20">
    <property type="match status" value="2"/>
</dbReference>